<evidence type="ECO:0000256" key="8">
    <source>
        <dbReference type="RuleBase" id="RU000612"/>
    </source>
</evidence>
<sequence>MTSPAAAGPLTQLPAWRALQSHFREVEGLHLRDLFASDPARGERLTAEGAGLYLDYSKNRVTDETLRLLLNLAREAGVDSRRDAMFAGERINVTENRAVLHTALRAPRGSEVLVDGRNVVPEVHEVLDRMAAFADSVRSGEWLGFTGRPIRNIVNIGIGGSDLGPVMAYEALKFYSRRDLTLRFVSNVDGTDLTEKTRDLDPEETLFIVSSKTFTTQETMANATSARAWLLGALGDDAAVARHFVAVSTNAEGVSKFGIDTNNMFGFWDWVGGRYSVGSAIGLSLMIAVGPEAFREFLAGLHDMDEHFRTAPPERNLPMLTGLLGLWYRDFFDAQTHAVLPYDQYLMYFPAYLQQLDMESNGKHVTLDGRNVDYQTGPVVWGQPGTNGQHAFYQLIHQGTSLIPCDFIGFCQTLNPLHTGSQPPHHDLLMANVFAQTEALAFGKTQAEVEAEGVAVGLAPHRVFEGNRPTNTILADRLTPRTLGALIALYEHKVFVQGAIWNINSFDQWGVELGKVLAGKIVPELQAQEEPQLSHDSSTNALIRRYRDRRG</sequence>
<dbReference type="Gene3D" id="3.40.50.10490">
    <property type="entry name" value="Glucose-6-phosphate isomerase like protein, domain 1"/>
    <property type="match status" value="2"/>
</dbReference>
<dbReference type="PANTHER" id="PTHR11469:SF1">
    <property type="entry name" value="GLUCOSE-6-PHOSPHATE ISOMERASE"/>
    <property type="match status" value="1"/>
</dbReference>
<evidence type="ECO:0000313" key="9">
    <source>
        <dbReference type="EMBL" id="BDP42248.1"/>
    </source>
</evidence>
<comment type="function">
    <text evidence="7">Catalyzes the reversible isomerization of glucose-6-phosphate to fructose-6-phosphate.</text>
</comment>
<keyword evidence="3 7" id="KW-0312">Gluconeogenesis</keyword>
<dbReference type="EC" id="5.3.1.9" evidence="7"/>
<dbReference type="Proteomes" id="UP001064971">
    <property type="component" value="Chromosome"/>
</dbReference>
<dbReference type="Gene3D" id="1.10.1390.10">
    <property type="match status" value="1"/>
</dbReference>
<evidence type="ECO:0000256" key="5">
    <source>
        <dbReference type="ARBA" id="ARBA00023235"/>
    </source>
</evidence>
<keyword evidence="7" id="KW-0963">Cytoplasm</keyword>
<dbReference type="CDD" id="cd05016">
    <property type="entry name" value="SIS_PGI_2"/>
    <property type="match status" value="1"/>
</dbReference>
<evidence type="ECO:0000256" key="2">
    <source>
        <dbReference type="ARBA" id="ARBA00006604"/>
    </source>
</evidence>
<comment type="similarity">
    <text evidence="2 7 8">Belongs to the GPI family.</text>
</comment>
<organism evidence="9 10">
    <name type="scientific">Deinococcus aetherius</name>
    <dbReference type="NCBI Taxonomy" id="200252"/>
    <lineage>
        <taxon>Bacteria</taxon>
        <taxon>Thermotogati</taxon>
        <taxon>Deinococcota</taxon>
        <taxon>Deinococci</taxon>
        <taxon>Deinococcales</taxon>
        <taxon>Deinococcaceae</taxon>
        <taxon>Deinococcus</taxon>
    </lineage>
</organism>
<comment type="catalytic activity">
    <reaction evidence="6 7 8">
        <text>alpha-D-glucose 6-phosphate = beta-D-fructose 6-phosphate</text>
        <dbReference type="Rhea" id="RHEA:11816"/>
        <dbReference type="ChEBI" id="CHEBI:57634"/>
        <dbReference type="ChEBI" id="CHEBI:58225"/>
        <dbReference type="EC" id="5.3.1.9"/>
    </reaction>
</comment>
<dbReference type="InterPro" id="IPR035482">
    <property type="entry name" value="SIS_PGI_2"/>
</dbReference>
<dbReference type="Pfam" id="PF00342">
    <property type="entry name" value="PGI"/>
    <property type="match status" value="1"/>
</dbReference>
<dbReference type="PROSITE" id="PS00174">
    <property type="entry name" value="P_GLUCOSE_ISOMERASE_2"/>
    <property type="match status" value="1"/>
</dbReference>
<feature type="active site" evidence="7">
    <location>
        <position position="515"/>
    </location>
</feature>
<reference evidence="9" key="1">
    <citation type="submission" date="2022-07" db="EMBL/GenBank/DDBJ databases">
        <title>Complete Genome Sequence of the Radioresistant Bacterium Deinococcus aetherius ST0316, Isolated from the Air Dust collected in Lower Stratosphere above Japan.</title>
        <authorList>
            <person name="Satoh K."/>
            <person name="Hagiwara K."/>
            <person name="Katsumata K."/>
            <person name="Kubo A."/>
            <person name="Yokobori S."/>
            <person name="Yamagishi A."/>
            <person name="Oono Y."/>
            <person name="Narumi I."/>
        </authorList>
    </citation>
    <scope>NUCLEOTIDE SEQUENCE</scope>
    <source>
        <strain evidence="9">ST0316</strain>
    </source>
</reference>
<feature type="active site" evidence="7">
    <location>
        <position position="390"/>
    </location>
</feature>
<keyword evidence="10" id="KW-1185">Reference proteome</keyword>
<dbReference type="GO" id="GO:0016853">
    <property type="term" value="F:isomerase activity"/>
    <property type="evidence" value="ECO:0007669"/>
    <property type="project" value="UniProtKB-KW"/>
</dbReference>
<proteinExistence type="inferred from homology"/>
<dbReference type="InterPro" id="IPR023096">
    <property type="entry name" value="G6P_Isomerase_C"/>
</dbReference>
<evidence type="ECO:0000256" key="4">
    <source>
        <dbReference type="ARBA" id="ARBA00023152"/>
    </source>
</evidence>
<dbReference type="InterPro" id="IPR018189">
    <property type="entry name" value="Phosphoglucose_isomerase_CS"/>
</dbReference>
<dbReference type="PROSITE" id="PS51463">
    <property type="entry name" value="P_GLUCOSE_ISOMERASE_3"/>
    <property type="match status" value="1"/>
</dbReference>
<dbReference type="InterPro" id="IPR046348">
    <property type="entry name" value="SIS_dom_sf"/>
</dbReference>
<dbReference type="PANTHER" id="PTHR11469">
    <property type="entry name" value="GLUCOSE-6-PHOSPHATE ISOMERASE"/>
    <property type="match status" value="1"/>
</dbReference>
<dbReference type="InterPro" id="IPR001672">
    <property type="entry name" value="G6P_Isomerase"/>
</dbReference>
<comment type="subcellular location">
    <subcellularLocation>
        <location evidence="7">Cytoplasm</location>
    </subcellularLocation>
</comment>
<evidence type="ECO:0000256" key="6">
    <source>
        <dbReference type="ARBA" id="ARBA00029321"/>
    </source>
</evidence>
<accession>A0ABM8AEN6</accession>
<name>A0ABM8AEN6_9DEIO</name>
<dbReference type="NCBIfam" id="NF001211">
    <property type="entry name" value="PRK00179.1"/>
    <property type="match status" value="1"/>
</dbReference>
<evidence type="ECO:0000256" key="3">
    <source>
        <dbReference type="ARBA" id="ARBA00022432"/>
    </source>
</evidence>
<evidence type="ECO:0000313" key="10">
    <source>
        <dbReference type="Proteomes" id="UP001064971"/>
    </source>
</evidence>
<keyword evidence="5 7" id="KW-0413">Isomerase</keyword>
<dbReference type="CDD" id="cd05015">
    <property type="entry name" value="SIS_PGI_1"/>
    <property type="match status" value="1"/>
</dbReference>
<dbReference type="EMBL" id="AP026560">
    <property type="protein sequence ID" value="BDP42248.1"/>
    <property type="molecule type" value="Genomic_DNA"/>
</dbReference>
<dbReference type="HAMAP" id="MF_00473">
    <property type="entry name" value="G6P_isomerase"/>
    <property type="match status" value="1"/>
</dbReference>
<keyword evidence="4 7" id="KW-0324">Glycolysis</keyword>
<dbReference type="RefSeq" id="WP_264774952.1">
    <property type="nucleotide sequence ID" value="NZ_AP026560.1"/>
</dbReference>
<feature type="active site" description="Proton donor" evidence="7">
    <location>
        <position position="359"/>
    </location>
</feature>
<dbReference type="InterPro" id="IPR035476">
    <property type="entry name" value="SIS_PGI_1"/>
</dbReference>
<protein>
    <recommendedName>
        <fullName evidence="7">Glucose-6-phosphate isomerase</fullName>
        <shortName evidence="7">GPI</shortName>
        <ecNumber evidence="7">5.3.1.9</ecNumber>
    </recommendedName>
    <alternativeName>
        <fullName evidence="7">Phosphoglucose isomerase</fullName>
        <shortName evidence="7">PGI</shortName>
    </alternativeName>
    <alternativeName>
        <fullName evidence="7">Phosphohexose isomerase</fullName>
        <shortName evidence="7">PHI</shortName>
    </alternativeName>
</protein>
<gene>
    <name evidence="7 9" type="primary">pgi</name>
    <name evidence="9" type="ORF">DAETH_22170</name>
</gene>
<dbReference type="PROSITE" id="PS00765">
    <property type="entry name" value="P_GLUCOSE_ISOMERASE_1"/>
    <property type="match status" value="1"/>
</dbReference>
<dbReference type="SUPFAM" id="SSF53697">
    <property type="entry name" value="SIS domain"/>
    <property type="match status" value="1"/>
</dbReference>
<comment type="pathway">
    <text evidence="7">Carbohydrate biosynthesis; gluconeogenesis.</text>
</comment>
<evidence type="ECO:0000256" key="7">
    <source>
        <dbReference type="HAMAP-Rule" id="MF_00473"/>
    </source>
</evidence>
<comment type="pathway">
    <text evidence="1 7 8">Carbohydrate degradation; glycolysis; D-glyceraldehyde 3-phosphate and glycerone phosphate from D-glucose: step 2/4.</text>
</comment>
<evidence type="ECO:0000256" key="1">
    <source>
        <dbReference type="ARBA" id="ARBA00004926"/>
    </source>
</evidence>
<dbReference type="PRINTS" id="PR00662">
    <property type="entry name" value="G6PISOMERASE"/>
</dbReference>